<dbReference type="Proteomes" id="UP000001542">
    <property type="component" value="Unassembled WGS sequence"/>
</dbReference>
<dbReference type="VEuPathDB" id="TrichDB:TVAG_328610"/>
<reference evidence="1" key="1">
    <citation type="submission" date="2006-10" db="EMBL/GenBank/DDBJ databases">
        <authorList>
            <person name="Amadeo P."/>
            <person name="Zhao Q."/>
            <person name="Wortman J."/>
            <person name="Fraser-Liggett C."/>
            <person name="Carlton J."/>
        </authorList>
    </citation>
    <scope>NUCLEOTIDE SEQUENCE</scope>
    <source>
        <strain evidence="1">G3</strain>
    </source>
</reference>
<gene>
    <name evidence="1" type="ORF">TVAG_328610</name>
</gene>
<accession>A2F4T6</accession>
<dbReference type="EMBL" id="DS113614">
    <property type="protein sequence ID" value="EAY00099.1"/>
    <property type="molecule type" value="Genomic_DNA"/>
</dbReference>
<dbReference type="KEGG" id="tva:75642021"/>
<keyword evidence="2" id="KW-1185">Reference proteome</keyword>
<dbReference type="InParanoid" id="A2F4T6"/>
<dbReference type="AlphaFoldDB" id="A2F4T6"/>
<protein>
    <submittedName>
        <fullName evidence="1">Uncharacterized protein</fullName>
    </submittedName>
</protein>
<name>A2F4T6_TRIV3</name>
<evidence type="ECO:0000313" key="2">
    <source>
        <dbReference type="Proteomes" id="UP000001542"/>
    </source>
</evidence>
<reference evidence="1" key="2">
    <citation type="journal article" date="2007" name="Science">
        <title>Draft genome sequence of the sexually transmitted pathogen Trichomonas vaginalis.</title>
        <authorList>
            <person name="Carlton J.M."/>
            <person name="Hirt R.P."/>
            <person name="Silva J.C."/>
            <person name="Delcher A.L."/>
            <person name="Schatz M."/>
            <person name="Zhao Q."/>
            <person name="Wortman J.R."/>
            <person name="Bidwell S.L."/>
            <person name="Alsmark U.C.M."/>
            <person name="Besteiro S."/>
            <person name="Sicheritz-Ponten T."/>
            <person name="Noel C.J."/>
            <person name="Dacks J.B."/>
            <person name="Foster P.G."/>
            <person name="Simillion C."/>
            <person name="Van de Peer Y."/>
            <person name="Miranda-Saavedra D."/>
            <person name="Barton G.J."/>
            <person name="Westrop G.D."/>
            <person name="Mueller S."/>
            <person name="Dessi D."/>
            <person name="Fiori P.L."/>
            <person name="Ren Q."/>
            <person name="Paulsen I."/>
            <person name="Zhang H."/>
            <person name="Bastida-Corcuera F.D."/>
            <person name="Simoes-Barbosa A."/>
            <person name="Brown M.T."/>
            <person name="Hayes R.D."/>
            <person name="Mukherjee M."/>
            <person name="Okumura C.Y."/>
            <person name="Schneider R."/>
            <person name="Smith A.J."/>
            <person name="Vanacova S."/>
            <person name="Villalvazo M."/>
            <person name="Haas B.J."/>
            <person name="Pertea M."/>
            <person name="Feldblyum T.V."/>
            <person name="Utterback T.R."/>
            <person name="Shu C.L."/>
            <person name="Osoegawa K."/>
            <person name="de Jong P.J."/>
            <person name="Hrdy I."/>
            <person name="Horvathova L."/>
            <person name="Zubacova Z."/>
            <person name="Dolezal P."/>
            <person name="Malik S.B."/>
            <person name="Logsdon J.M. Jr."/>
            <person name="Henze K."/>
            <person name="Gupta A."/>
            <person name="Wang C.C."/>
            <person name="Dunne R.L."/>
            <person name="Upcroft J.A."/>
            <person name="Upcroft P."/>
            <person name="White O."/>
            <person name="Salzberg S.L."/>
            <person name="Tang P."/>
            <person name="Chiu C.-H."/>
            <person name="Lee Y.-S."/>
            <person name="Embley T.M."/>
            <person name="Coombs G.H."/>
            <person name="Mottram J.C."/>
            <person name="Tachezy J."/>
            <person name="Fraser-Liggett C.M."/>
            <person name="Johnson P.J."/>
        </authorList>
    </citation>
    <scope>NUCLEOTIDE SEQUENCE [LARGE SCALE GENOMIC DNA]</scope>
    <source>
        <strain evidence="1">G3</strain>
    </source>
</reference>
<proteinExistence type="predicted"/>
<evidence type="ECO:0000313" key="1">
    <source>
        <dbReference type="EMBL" id="EAY00099.1"/>
    </source>
</evidence>
<sequence>MSVIFLMTMTAFSASNLSPTLCSYIIGVLLVNALQQSKEVALTTKLAAIVLLFNESSVVQNVKALTMANFHIQLLTQIT</sequence>
<dbReference type="VEuPathDB" id="TrichDB:TVAGG3_0149170"/>
<dbReference type="RefSeq" id="XP_001313028.1">
    <property type="nucleotide sequence ID" value="XM_001313027.1"/>
</dbReference>
<organism evidence="1 2">
    <name type="scientific">Trichomonas vaginalis (strain ATCC PRA-98 / G3)</name>
    <dbReference type="NCBI Taxonomy" id="412133"/>
    <lineage>
        <taxon>Eukaryota</taxon>
        <taxon>Metamonada</taxon>
        <taxon>Parabasalia</taxon>
        <taxon>Trichomonadida</taxon>
        <taxon>Trichomonadidae</taxon>
        <taxon>Trichomonas</taxon>
    </lineage>
</organism>